<dbReference type="Gene3D" id="3.30.70.1620">
    <property type="match status" value="1"/>
</dbReference>
<proteinExistence type="predicted"/>
<reference evidence="2 3" key="1">
    <citation type="journal article" date="2018" name="Mol. Plant">
        <title>The genome of Artemisia annua provides insight into the evolution of Asteraceae family and artemisinin biosynthesis.</title>
        <authorList>
            <person name="Shen Q."/>
            <person name="Zhang L."/>
            <person name="Liao Z."/>
            <person name="Wang S."/>
            <person name="Yan T."/>
            <person name="Shi P."/>
            <person name="Liu M."/>
            <person name="Fu X."/>
            <person name="Pan Q."/>
            <person name="Wang Y."/>
            <person name="Lv Z."/>
            <person name="Lu X."/>
            <person name="Zhang F."/>
            <person name="Jiang W."/>
            <person name="Ma Y."/>
            <person name="Chen M."/>
            <person name="Hao X."/>
            <person name="Li L."/>
            <person name="Tang Y."/>
            <person name="Lv G."/>
            <person name="Zhou Y."/>
            <person name="Sun X."/>
            <person name="Brodelius P.E."/>
            <person name="Rose J.K.C."/>
            <person name="Tang K."/>
        </authorList>
    </citation>
    <scope>NUCLEOTIDE SEQUENCE [LARGE SCALE GENOMIC DNA]</scope>
    <source>
        <strain evidence="3">cv. Huhao1</strain>
        <tissue evidence="2">Leaf</tissue>
    </source>
</reference>
<dbReference type="EMBL" id="PKPP01000457">
    <property type="protein sequence ID" value="PWA92536.1"/>
    <property type="molecule type" value="Genomic_DNA"/>
</dbReference>
<dbReference type="PANTHER" id="PTHR43977">
    <property type="entry name" value="STRUCTURAL MAINTENANCE OF CHROMOSOMES PROTEIN 3"/>
    <property type="match status" value="1"/>
</dbReference>
<keyword evidence="3" id="KW-1185">Reference proteome</keyword>
<name>A0A2U1Q3F9_ARTAN</name>
<dbReference type="AlphaFoldDB" id="A0A2U1Q3F9"/>
<dbReference type="InterPro" id="IPR036277">
    <property type="entry name" value="SMC_hinge_sf"/>
</dbReference>
<evidence type="ECO:0000313" key="3">
    <source>
        <dbReference type="Proteomes" id="UP000245207"/>
    </source>
</evidence>
<feature type="domain" description="SMC hinge" evidence="1">
    <location>
        <begin position="2"/>
        <end position="102"/>
    </location>
</feature>
<dbReference type="SUPFAM" id="SSF75553">
    <property type="entry name" value="Smc hinge domain"/>
    <property type="match status" value="1"/>
</dbReference>
<organism evidence="2 3">
    <name type="scientific">Artemisia annua</name>
    <name type="common">Sweet wormwood</name>
    <dbReference type="NCBI Taxonomy" id="35608"/>
    <lineage>
        <taxon>Eukaryota</taxon>
        <taxon>Viridiplantae</taxon>
        <taxon>Streptophyta</taxon>
        <taxon>Embryophyta</taxon>
        <taxon>Tracheophyta</taxon>
        <taxon>Spermatophyta</taxon>
        <taxon>Magnoliopsida</taxon>
        <taxon>eudicotyledons</taxon>
        <taxon>Gunneridae</taxon>
        <taxon>Pentapetalae</taxon>
        <taxon>asterids</taxon>
        <taxon>campanulids</taxon>
        <taxon>Asterales</taxon>
        <taxon>Asteraceae</taxon>
        <taxon>Asteroideae</taxon>
        <taxon>Anthemideae</taxon>
        <taxon>Artemisiinae</taxon>
        <taxon>Artemisia</taxon>
    </lineage>
</organism>
<protein>
    <submittedName>
        <fullName evidence="2">RecF/RecN/SMC</fullName>
    </submittedName>
</protein>
<dbReference type="Proteomes" id="UP000245207">
    <property type="component" value="Unassembled WGS sequence"/>
</dbReference>
<dbReference type="Pfam" id="PF06470">
    <property type="entry name" value="SMC_hinge"/>
    <property type="match status" value="1"/>
</dbReference>
<sequence>MTALEVCAVGQLSYIVVDKENTAQQIIENRELRGRVTTIPLNIIKSKPVQPQVQKAVVELVGEGNAKVALLLVGYANEVKIAMEFVFVDTFFCKTNDVAKKVRYCCFCSIAFGRQVKTRSVTSEGDLFQPGGVMTGGSFRHGGDKLRQLHVKRLSENEAKVFFQAYFIYYKYTTYADFLKCGVWLGNWAQTWIQVKGCYPQYSPQHWDYPRLFCNNPST</sequence>
<comment type="caution">
    <text evidence="2">The sequence shown here is derived from an EMBL/GenBank/DDBJ whole genome shotgun (WGS) entry which is preliminary data.</text>
</comment>
<accession>A0A2U1Q3F9</accession>
<dbReference type="OrthoDB" id="10255539at2759"/>
<dbReference type="GO" id="GO:0005524">
    <property type="term" value="F:ATP binding"/>
    <property type="evidence" value="ECO:0007669"/>
    <property type="project" value="InterPro"/>
</dbReference>
<dbReference type="STRING" id="35608.A0A2U1Q3F9"/>
<evidence type="ECO:0000259" key="1">
    <source>
        <dbReference type="Pfam" id="PF06470"/>
    </source>
</evidence>
<gene>
    <name evidence="2" type="ORF">CTI12_AA074850</name>
</gene>
<evidence type="ECO:0000313" key="2">
    <source>
        <dbReference type="EMBL" id="PWA92536.1"/>
    </source>
</evidence>
<dbReference type="GO" id="GO:0005694">
    <property type="term" value="C:chromosome"/>
    <property type="evidence" value="ECO:0007669"/>
    <property type="project" value="InterPro"/>
</dbReference>
<dbReference type="InterPro" id="IPR010935">
    <property type="entry name" value="SMC_hinge"/>
</dbReference>
<dbReference type="GO" id="GO:0051276">
    <property type="term" value="P:chromosome organization"/>
    <property type="evidence" value="ECO:0007669"/>
    <property type="project" value="InterPro"/>
</dbReference>